<evidence type="ECO:0000313" key="2">
    <source>
        <dbReference type="Proteomes" id="UP000826212"/>
    </source>
</evidence>
<gene>
    <name evidence="1" type="ORF">K4L44_08410</name>
</gene>
<accession>A0AC61NJB5</accession>
<keyword evidence="2" id="KW-1185">Reference proteome</keyword>
<dbReference type="EMBL" id="CP081303">
    <property type="protein sequence ID" value="QZE15839.1"/>
    <property type="molecule type" value="Genomic_DNA"/>
</dbReference>
<organism evidence="1 2">
    <name type="scientific">Halosquirtibacter laminarini</name>
    <dbReference type="NCBI Taxonomy" id="3374600"/>
    <lineage>
        <taxon>Bacteria</taxon>
        <taxon>Pseudomonadati</taxon>
        <taxon>Bacteroidota</taxon>
        <taxon>Bacteroidia</taxon>
        <taxon>Marinilabiliales</taxon>
        <taxon>Prolixibacteraceae</taxon>
        <taxon>Halosquirtibacter</taxon>
    </lineage>
</organism>
<dbReference type="Proteomes" id="UP000826212">
    <property type="component" value="Chromosome"/>
</dbReference>
<protein>
    <submittedName>
        <fullName evidence="1">DUF4301 family protein</fullName>
    </submittedName>
</protein>
<name>A0AC61NJB5_9BACT</name>
<reference evidence="1" key="1">
    <citation type="submission" date="2021-08" db="EMBL/GenBank/DDBJ databases">
        <title>Novel anaerobic bacterium isolated from sea squirt in East Sea, Republic of Korea.</title>
        <authorList>
            <person name="Nguyen T.H."/>
            <person name="Li Z."/>
            <person name="Lee Y.-J."/>
            <person name="Ko J."/>
            <person name="Kim S.-G."/>
        </authorList>
    </citation>
    <scope>NUCLEOTIDE SEQUENCE</scope>
    <source>
        <strain evidence="1">KCTC 25031</strain>
    </source>
</reference>
<sequence length="514" mass="58958">MITKELNPTLEDSHERRIAEQTETFKQGFPPVVLLKSATLGDGIRQYNTSQREEKIAYYQSELKDGLDVLKFVPASGAATRMFKHLFEVKSEIEDVNNPNQKVDFQNDSKLKSFVSNLQQFAFYQSLKEFIPTLDQWDLSNITNKQLLQVLNIILTEQGLNYGALPKGVILFHHYNQQDCTPLEEHLYEAAQYAKDSDGHCHLHFTVSPEHQTLFEVLSKKVVHTYEERFKVKYHITFSTQKISTNTLAVNPDNTPFLESDGSILFRPGGHGALIENLNDLDASLIFIKNIDNVTMQHLADKTVEFKQVLAGTLLMERDIIHSWIEKIQSKEFDPQQLNDLEKYIEEKLCVQMDSSYKDKTLNQKQVILFNILNRPIRVCGMVKNEGEPGGGPYWAKNNHDIFSLQIIESSQINHEDPQQESLINEATHFNPVDLVCYTKDQHNQPFDLTKFVDPNTGFISNKSKNGKKLKALELPGLWNGAMANWSTIFVEVPLQTFSPVKEVTDLFRKEHQL</sequence>
<proteinExistence type="predicted"/>
<evidence type="ECO:0000313" key="1">
    <source>
        <dbReference type="EMBL" id="QZE15839.1"/>
    </source>
</evidence>